<feature type="transmembrane region" description="Helical" evidence="6">
    <location>
        <begin position="580"/>
        <end position="601"/>
    </location>
</feature>
<dbReference type="Pfam" id="PF07690">
    <property type="entry name" value="MFS_1"/>
    <property type="match status" value="1"/>
</dbReference>
<reference evidence="8" key="1">
    <citation type="submission" date="2018-12" db="EMBL/GenBank/DDBJ databases">
        <authorList>
            <person name="Syme R.A."/>
            <person name="Farfan-Caceres L."/>
            <person name="Lichtenzveig J."/>
        </authorList>
    </citation>
    <scope>NUCLEOTIDE SEQUENCE</scope>
    <source>
        <strain evidence="8">Al4</strain>
    </source>
</reference>
<evidence type="ECO:0000256" key="6">
    <source>
        <dbReference type="SAM" id="Phobius"/>
    </source>
</evidence>
<dbReference type="InterPro" id="IPR011701">
    <property type="entry name" value="MFS"/>
</dbReference>
<dbReference type="Pfam" id="PF00975">
    <property type="entry name" value="Thioesterase"/>
    <property type="match status" value="1"/>
</dbReference>
<evidence type="ECO:0000256" key="3">
    <source>
        <dbReference type="ARBA" id="ARBA00022692"/>
    </source>
</evidence>
<name>A0A8H7J6S8_9PLEO</name>
<evidence type="ECO:0000256" key="2">
    <source>
        <dbReference type="ARBA" id="ARBA00022448"/>
    </source>
</evidence>
<evidence type="ECO:0000256" key="5">
    <source>
        <dbReference type="ARBA" id="ARBA00023136"/>
    </source>
</evidence>
<evidence type="ECO:0000256" key="4">
    <source>
        <dbReference type="ARBA" id="ARBA00022989"/>
    </source>
</evidence>
<dbReference type="InterPro" id="IPR029058">
    <property type="entry name" value="AB_hydrolase_fold"/>
</dbReference>
<gene>
    <name evidence="8" type="ORF">EKO04_003960</name>
</gene>
<feature type="domain" description="Thioesterase" evidence="7">
    <location>
        <begin position="21"/>
        <end position="136"/>
    </location>
</feature>
<keyword evidence="2" id="KW-0813">Transport</keyword>
<protein>
    <recommendedName>
        <fullName evidence="7">Thioesterase domain-containing protein</fullName>
    </recommendedName>
</protein>
<keyword evidence="5 6" id="KW-0472">Membrane</keyword>
<accession>A0A8H7J6S8</accession>
<dbReference type="GO" id="GO:0022857">
    <property type="term" value="F:transmembrane transporter activity"/>
    <property type="evidence" value="ECO:0007669"/>
    <property type="project" value="InterPro"/>
</dbReference>
<evidence type="ECO:0000313" key="8">
    <source>
        <dbReference type="EMBL" id="KAF9697502.1"/>
    </source>
</evidence>
<dbReference type="InterPro" id="IPR036259">
    <property type="entry name" value="MFS_trans_sf"/>
</dbReference>
<organism evidence="8 9">
    <name type="scientific">Ascochyta lentis</name>
    <dbReference type="NCBI Taxonomy" id="205686"/>
    <lineage>
        <taxon>Eukaryota</taxon>
        <taxon>Fungi</taxon>
        <taxon>Dikarya</taxon>
        <taxon>Ascomycota</taxon>
        <taxon>Pezizomycotina</taxon>
        <taxon>Dothideomycetes</taxon>
        <taxon>Pleosporomycetidae</taxon>
        <taxon>Pleosporales</taxon>
        <taxon>Pleosporineae</taxon>
        <taxon>Didymellaceae</taxon>
        <taxon>Ascochyta</taxon>
    </lineage>
</organism>
<dbReference type="EMBL" id="RZGK01000007">
    <property type="protein sequence ID" value="KAF9697502.1"/>
    <property type="molecule type" value="Genomic_DNA"/>
</dbReference>
<dbReference type="PANTHER" id="PTHR23504">
    <property type="entry name" value="MAJOR FACILITATOR SUPERFAMILY DOMAIN-CONTAINING PROTEIN 10"/>
    <property type="match status" value="1"/>
</dbReference>
<keyword evidence="9" id="KW-1185">Reference proteome</keyword>
<keyword evidence="4 6" id="KW-1133">Transmembrane helix</keyword>
<dbReference type="Gene3D" id="3.40.50.1820">
    <property type="entry name" value="alpha/beta hydrolase"/>
    <property type="match status" value="1"/>
</dbReference>
<dbReference type="Gene3D" id="1.20.1250.20">
    <property type="entry name" value="MFS general substrate transporter like domains"/>
    <property type="match status" value="1"/>
</dbReference>
<evidence type="ECO:0000259" key="7">
    <source>
        <dbReference type="Pfam" id="PF00975"/>
    </source>
</evidence>
<sequence>MHISNPVKIQDALPTHARSPPVFLIHDAGGTVFSYFTLGRLGPRVYGIYDPQFEQLGNGGWQSILEMAEAYIRLMRKVVVRGSIILGGWSFGGMLAVQISHLLSLNGRGLKVERIILIDSIYSTRARKSANEAHAPSLLGVSEDVKDKVLTSLMRATRLSDEWTPPVWGTNGSSSKIKPMPPPVILIKAMERIAMENLEDECILDFTRELPDLGWSDMHQGFVSYVVQTPGNHYSLFDDDYMLSTTANVTKALNIDIRGPIGSLVSCVGFGFVQTFRQALIVRAIEGAVNGNTAVIRTMVSEVVDDERYKPRAFLLMPIAFNIAVILGPILAFFVAAVTNGYADTEKPRGTSSASNGRYPFAPPALFNGAILLTALLLVLFRLKEEDPALKIARKLTGLFLGAKKERYTDVGYQNLHEEDGEEMMPWRCDPFEDQSTGVGRDALLVKPVPTVLPLRRMFTWNLCLTIASQAILEGHVGAYNTLWPSFLSASVVDDGKVRSFWSFSGGLGMSIRDVARSLVILGIVGLPLQVFGYPRAVQRFRILGLWRVFLLGFPLAYALTPLLAVLPSDSPLPAPRDGAIVWSMIIFVQSLVIVSGSFVLPAQLTLTNNCPG</sequence>
<reference evidence="8" key="2">
    <citation type="submission" date="2020-09" db="EMBL/GenBank/DDBJ databases">
        <title>Reference genome assembly for Australian Ascochyta lentis isolate Al4.</title>
        <authorList>
            <person name="Lee R.C."/>
            <person name="Farfan-Caceres L.M."/>
            <person name="Debler J.W."/>
            <person name="Williams A.H."/>
            <person name="Henares B.M."/>
        </authorList>
    </citation>
    <scope>NUCLEOTIDE SEQUENCE</scope>
    <source>
        <strain evidence="8">Al4</strain>
    </source>
</reference>
<feature type="transmembrane region" description="Helical" evidence="6">
    <location>
        <begin position="84"/>
        <end position="105"/>
    </location>
</feature>
<comment type="caution">
    <text evidence="8">The sequence shown here is derived from an EMBL/GenBank/DDBJ whole genome shotgun (WGS) entry which is preliminary data.</text>
</comment>
<comment type="subcellular location">
    <subcellularLocation>
        <location evidence="1">Membrane</location>
        <topology evidence="1">Multi-pass membrane protein</topology>
    </subcellularLocation>
</comment>
<keyword evidence="3 6" id="KW-0812">Transmembrane</keyword>
<dbReference type="PANTHER" id="PTHR23504:SF6">
    <property type="entry name" value="MULTIDRUG TRANSPORTER, PUTATIVE (AFU_ORTHOLOGUE AFUA_4G08740)-RELATED"/>
    <property type="match status" value="1"/>
</dbReference>
<dbReference type="InterPro" id="IPR001031">
    <property type="entry name" value="Thioesterase"/>
</dbReference>
<dbReference type="OrthoDB" id="10253869at2759"/>
<dbReference type="Proteomes" id="UP000651452">
    <property type="component" value="Unassembled WGS sequence"/>
</dbReference>
<feature type="transmembrane region" description="Helical" evidence="6">
    <location>
        <begin position="314"/>
        <end position="339"/>
    </location>
</feature>
<dbReference type="SUPFAM" id="SSF103473">
    <property type="entry name" value="MFS general substrate transporter"/>
    <property type="match status" value="1"/>
</dbReference>
<dbReference type="AlphaFoldDB" id="A0A8H7J6S8"/>
<feature type="transmembrane region" description="Helical" evidence="6">
    <location>
        <begin position="546"/>
        <end position="568"/>
    </location>
</feature>
<feature type="transmembrane region" description="Helical" evidence="6">
    <location>
        <begin position="515"/>
        <end position="534"/>
    </location>
</feature>
<evidence type="ECO:0000313" key="9">
    <source>
        <dbReference type="Proteomes" id="UP000651452"/>
    </source>
</evidence>
<proteinExistence type="predicted"/>
<evidence type="ECO:0000256" key="1">
    <source>
        <dbReference type="ARBA" id="ARBA00004141"/>
    </source>
</evidence>
<feature type="transmembrane region" description="Helical" evidence="6">
    <location>
        <begin position="359"/>
        <end position="381"/>
    </location>
</feature>
<dbReference type="GO" id="GO:0016020">
    <property type="term" value="C:membrane"/>
    <property type="evidence" value="ECO:0007669"/>
    <property type="project" value="UniProtKB-SubCell"/>
</dbReference>
<dbReference type="SUPFAM" id="SSF53474">
    <property type="entry name" value="alpha/beta-Hydrolases"/>
    <property type="match status" value="1"/>
</dbReference>